<keyword evidence="1" id="KW-1133">Transmembrane helix</keyword>
<keyword evidence="4" id="KW-1185">Reference proteome</keyword>
<evidence type="ECO:0000259" key="2">
    <source>
        <dbReference type="Pfam" id="PF03544"/>
    </source>
</evidence>
<dbReference type="GO" id="GO:0055085">
    <property type="term" value="P:transmembrane transport"/>
    <property type="evidence" value="ECO:0007669"/>
    <property type="project" value="InterPro"/>
</dbReference>
<organism evidence="3 4">
    <name type="scientific">Yeosuana aromativorans</name>
    <dbReference type="NCBI Taxonomy" id="288019"/>
    <lineage>
        <taxon>Bacteria</taxon>
        <taxon>Pseudomonadati</taxon>
        <taxon>Bacteroidota</taxon>
        <taxon>Flavobacteriia</taxon>
        <taxon>Flavobacteriales</taxon>
        <taxon>Flavobacteriaceae</taxon>
        <taxon>Yeosuana</taxon>
    </lineage>
</organism>
<reference evidence="3" key="2">
    <citation type="submission" date="2020-09" db="EMBL/GenBank/DDBJ databases">
        <authorList>
            <person name="Sun Q."/>
            <person name="Ohkuma M."/>
        </authorList>
    </citation>
    <scope>NUCLEOTIDE SEQUENCE</scope>
    <source>
        <strain evidence="3">JCM 12862</strain>
    </source>
</reference>
<comment type="caution">
    <text evidence="3">The sequence shown here is derived from an EMBL/GenBank/DDBJ whole genome shotgun (WGS) entry which is preliminary data.</text>
</comment>
<keyword evidence="1" id="KW-0472">Membrane</keyword>
<dbReference type="Pfam" id="PF03544">
    <property type="entry name" value="TonB_C"/>
    <property type="match status" value="1"/>
</dbReference>
<proteinExistence type="predicted"/>
<evidence type="ECO:0000313" key="4">
    <source>
        <dbReference type="Proteomes" id="UP000612329"/>
    </source>
</evidence>
<feature type="transmembrane region" description="Helical" evidence="1">
    <location>
        <begin position="17"/>
        <end position="34"/>
    </location>
</feature>
<dbReference type="AlphaFoldDB" id="A0A8J3BG74"/>
<evidence type="ECO:0000313" key="3">
    <source>
        <dbReference type="EMBL" id="GGK12730.1"/>
    </source>
</evidence>
<dbReference type="InterPro" id="IPR037682">
    <property type="entry name" value="TonB_C"/>
</dbReference>
<evidence type="ECO:0000256" key="1">
    <source>
        <dbReference type="SAM" id="Phobius"/>
    </source>
</evidence>
<gene>
    <name evidence="3" type="ORF">GCM10007962_03820</name>
</gene>
<name>A0A8J3BG74_9FLAO</name>
<accession>A0A8J3BG74</accession>
<feature type="domain" description="TonB C-terminal" evidence="2">
    <location>
        <begin position="186"/>
        <end position="245"/>
    </location>
</feature>
<dbReference type="Gene3D" id="3.30.1150.10">
    <property type="match status" value="1"/>
</dbReference>
<protein>
    <recommendedName>
        <fullName evidence="2">TonB C-terminal domain-containing protein</fullName>
    </recommendedName>
</protein>
<dbReference type="EMBL" id="BMNR01000001">
    <property type="protein sequence ID" value="GGK12730.1"/>
    <property type="molecule type" value="Genomic_DNA"/>
</dbReference>
<keyword evidence="1" id="KW-0812">Transmembrane</keyword>
<dbReference type="SUPFAM" id="SSF74653">
    <property type="entry name" value="TolA/TonB C-terminal domain"/>
    <property type="match status" value="1"/>
</dbReference>
<dbReference type="Proteomes" id="UP000612329">
    <property type="component" value="Unassembled WGS sequence"/>
</dbReference>
<reference evidence="3" key="1">
    <citation type="journal article" date="2014" name="Int. J. Syst. Evol. Microbiol.">
        <title>Complete genome sequence of Corynebacterium casei LMG S-19264T (=DSM 44701T), isolated from a smear-ripened cheese.</title>
        <authorList>
            <consortium name="US DOE Joint Genome Institute (JGI-PGF)"/>
            <person name="Walter F."/>
            <person name="Albersmeier A."/>
            <person name="Kalinowski J."/>
            <person name="Ruckert C."/>
        </authorList>
    </citation>
    <scope>NUCLEOTIDE SEQUENCE</scope>
    <source>
        <strain evidence="3">JCM 12862</strain>
    </source>
</reference>
<sequence length="248" mass="28116">MKKPQKHDANLQKSTTIYFQVGLIVCLLTVYGLLEMKVETTIPKEIVMKIPDDNITDVSIDKYKVYEPKSDIKQKVIGKKVILTTNPKIVDNDWKIKDALDIESSDQNITSDKPIDPKDVNVPKKDEEVNISVNFVEVVPIYPGCEEAKNNDERRKCMSEKISKLVQKNFDGSIAPEYGLSGIQRINVVFKIDKTGHVTNIRARSTHPKLDEEAERVINRIPDMVPGKQLDKPVGVIYSLPIIFKVQD</sequence>
<dbReference type="RefSeq" id="WP_188649581.1">
    <property type="nucleotide sequence ID" value="NZ_BMNR01000001.1"/>
</dbReference>